<name>A0A8J3H2S7_9RHOB</name>
<evidence type="ECO:0000313" key="4">
    <source>
        <dbReference type="Proteomes" id="UP000626220"/>
    </source>
</evidence>
<dbReference type="HAMAP" id="MF_01411">
    <property type="entry name" value="LPS_assembly_LptD"/>
    <property type="match status" value="1"/>
</dbReference>
<dbReference type="EMBL" id="BNCJ01000024">
    <property type="protein sequence ID" value="GHF69804.1"/>
    <property type="molecule type" value="Genomic_DNA"/>
</dbReference>
<accession>A0A8J3H2S7</accession>
<feature type="domain" description="LptD C-terminal" evidence="2">
    <location>
        <begin position="280"/>
        <end position="640"/>
    </location>
</feature>
<keyword evidence="1" id="KW-0998">Cell outer membrane</keyword>
<gene>
    <name evidence="1 3" type="primary">lptD</name>
    <name evidence="3" type="ORF">GCM10017056_46040</name>
</gene>
<evidence type="ECO:0000256" key="1">
    <source>
        <dbReference type="HAMAP-Rule" id="MF_01411"/>
    </source>
</evidence>
<proteinExistence type="inferred from homology"/>
<evidence type="ECO:0000259" key="2">
    <source>
        <dbReference type="Pfam" id="PF04453"/>
    </source>
</evidence>
<dbReference type="PANTHER" id="PTHR30189">
    <property type="entry name" value="LPS-ASSEMBLY PROTEIN"/>
    <property type="match status" value="1"/>
</dbReference>
<dbReference type="InterPro" id="IPR020889">
    <property type="entry name" value="LipoPS_assembly_LptD"/>
</dbReference>
<keyword evidence="1" id="KW-0472">Membrane</keyword>
<dbReference type="Pfam" id="PF04453">
    <property type="entry name" value="LptD"/>
    <property type="match status" value="1"/>
</dbReference>
<feature type="signal peptide" evidence="1">
    <location>
        <begin position="1"/>
        <end position="21"/>
    </location>
</feature>
<reference evidence="3" key="2">
    <citation type="submission" date="2020-09" db="EMBL/GenBank/DDBJ databases">
        <authorList>
            <person name="Sun Q."/>
            <person name="Kim S."/>
        </authorList>
    </citation>
    <scope>NUCLEOTIDE SEQUENCE</scope>
    <source>
        <strain evidence="3">KCTC 42650</strain>
    </source>
</reference>
<dbReference type="InterPro" id="IPR007543">
    <property type="entry name" value="LptD_C"/>
</dbReference>
<dbReference type="GO" id="GO:1990351">
    <property type="term" value="C:transporter complex"/>
    <property type="evidence" value="ECO:0007669"/>
    <property type="project" value="TreeGrafter"/>
</dbReference>
<dbReference type="InterPro" id="IPR050218">
    <property type="entry name" value="LptD"/>
</dbReference>
<dbReference type="Proteomes" id="UP000626220">
    <property type="component" value="Unassembled WGS sequence"/>
</dbReference>
<reference evidence="3" key="1">
    <citation type="journal article" date="2014" name="Int. J. Syst. Evol. Microbiol.">
        <title>Complete genome sequence of Corynebacterium casei LMG S-19264T (=DSM 44701T), isolated from a smear-ripened cheese.</title>
        <authorList>
            <consortium name="US DOE Joint Genome Institute (JGI-PGF)"/>
            <person name="Walter F."/>
            <person name="Albersmeier A."/>
            <person name="Kalinowski J."/>
            <person name="Ruckert C."/>
        </authorList>
    </citation>
    <scope>NUCLEOTIDE SEQUENCE</scope>
    <source>
        <strain evidence="3">KCTC 42650</strain>
    </source>
</reference>
<dbReference type="GO" id="GO:0009279">
    <property type="term" value="C:cell outer membrane"/>
    <property type="evidence" value="ECO:0007669"/>
    <property type="project" value="UniProtKB-SubCell"/>
</dbReference>
<organism evidence="3 4">
    <name type="scientific">Seohaeicola zhoushanensis</name>
    <dbReference type="NCBI Taxonomy" id="1569283"/>
    <lineage>
        <taxon>Bacteria</taxon>
        <taxon>Pseudomonadati</taxon>
        <taxon>Pseudomonadota</taxon>
        <taxon>Alphaproteobacteria</taxon>
        <taxon>Rhodobacterales</taxon>
        <taxon>Roseobacteraceae</taxon>
        <taxon>Seohaeicola</taxon>
    </lineage>
</organism>
<comment type="subcellular location">
    <subcellularLocation>
        <location evidence="1">Cell outer membrane</location>
    </subcellularLocation>
</comment>
<dbReference type="GO" id="GO:0043165">
    <property type="term" value="P:Gram-negative-bacterium-type cell outer membrane assembly"/>
    <property type="evidence" value="ECO:0007669"/>
    <property type="project" value="UniProtKB-UniRule"/>
</dbReference>
<dbReference type="AlphaFoldDB" id="A0A8J3H2S7"/>
<sequence precursor="true">MSLLARFLVIAALVLPFDAAAQGREPLSATEEEEGPAVLVADRVFITPERVLVAEGHVEAFQGDIRLRARKITFDRTEGKLTIEGPIRIDQGGTMVVLADFAELDKGLQNGLLTGARMVLDQQLQLAALQMARVNGRYTQLYKTAVTSCHVCGDGRPPLWQIRARTITHDQEERQLYFQGAQFRILDVPVMYFPGMRLPDPTLERATGFLIPSVRSTSNLGTGVKIPYFFRLGDHADLTLAPYISSATRTLEYRYRQAFRKGRIEFEGAHTRDDLISGETRGYIFGSARFDLPRDYKLEFSLQLASDNSYLVDYGLPDLDRLRSELSISRYRLDTAFRTRLINFESLRDADDESLLPTIVVDASFERRFFPKVIGGEVRTSFLLHTHRRPSNIDILGRDIRRATADVSWQRFWLMDNGLRTDFEIGVAADLFQVRQDSTSESRFNRITPRSAIKFSYPMVMSTGRVTHYLEPVVQIGWTNVHGLNPPNDESTFVEFDQGNLLALSRFPAPDRRESGTTVAYGLNWAAYGAKGWQANATIGQVQRRDANPDFTRTSGLSSTTSDVLVAGQIRFADKLSLTARTLLDDTFSLSKAEVRGDWTSSRAQLAGTYLWLGPDPAEGRAQALSEIWLNGGYQIATGWTASASLRYDISDQRASRAGLGFVYRNECVTVDLGLNRRYTSSTSIEPSTDIGFTISLSGFSVDAEPNKYRRSCS</sequence>
<comment type="caution">
    <text evidence="1">Lacks conserved residue(s) required for the propagation of feature annotation.</text>
</comment>
<dbReference type="PANTHER" id="PTHR30189:SF1">
    <property type="entry name" value="LPS-ASSEMBLY PROTEIN LPTD"/>
    <property type="match status" value="1"/>
</dbReference>
<comment type="similarity">
    <text evidence="1">Belongs to the LptD family.</text>
</comment>
<keyword evidence="4" id="KW-1185">Reference proteome</keyword>
<protein>
    <recommendedName>
        <fullName evidence="1">LPS-assembly protein LptD</fullName>
    </recommendedName>
</protein>
<dbReference type="GO" id="GO:0015920">
    <property type="term" value="P:lipopolysaccharide transport"/>
    <property type="evidence" value="ECO:0007669"/>
    <property type="project" value="InterPro"/>
</dbReference>
<keyword evidence="1" id="KW-0732">Signal</keyword>
<comment type="caution">
    <text evidence="3">The sequence shown here is derived from an EMBL/GenBank/DDBJ whole genome shotgun (WGS) entry which is preliminary data.</text>
</comment>
<evidence type="ECO:0000313" key="3">
    <source>
        <dbReference type="EMBL" id="GHF69804.1"/>
    </source>
</evidence>
<comment type="subunit">
    <text evidence="1">Component of the lipopolysaccharide transport and assembly complex.</text>
</comment>
<feature type="chain" id="PRO_5035348264" description="LPS-assembly protein LptD" evidence="1">
    <location>
        <begin position="22"/>
        <end position="714"/>
    </location>
</feature>
<comment type="function">
    <text evidence="1">Involved in the assembly of lipopolysaccharide (LPS) at the surface of the outer membrane.</text>
</comment>
<dbReference type="RefSeq" id="WP_189682488.1">
    <property type="nucleotide sequence ID" value="NZ_BNCJ01000024.1"/>
</dbReference>